<evidence type="ECO:0000313" key="2">
    <source>
        <dbReference type="EMBL" id="KAK8882790.1"/>
    </source>
</evidence>
<dbReference type="EMBL" id="JAPFFF010000009">
    <property type="protein sequence ID" value="KAK8882790.1"/>
    <property type="molecule type" value="Genomic_DNA"/>
</dbReference>
<feature type="region of interest" description="Disordered" evidence="1">
    <location>
        <begin position="560"/>
        <end position="639"/>
    </location>
</feature>
<protein>
    <recommendedName>
        <fullName evidence="4">Initiator binding domain-containing protein</fullName>
    </recommendedName>
</protein>
<feature type="region of interest" description="Disordered" evidence="1">
    <location>
        <begin position="341"/>
        <end position="369"/>
    </location>
</feature>
<feature type="compositionally biased region" description="Basic residues" evidence="1">
    <location>
        <begin position="137"/>
        <end position="146"/>
    </location>
</feature>
<feature type="compositionally biased region" description="Low complexity" evidence="1">
    <location>
        <begin position="455"/>
        <end position="503"/>
    </location>
</feature>
<dbReference type="Proteomes" id="UP001470230">
    <property type="component" value="Unassembled WGS sequence"/>
</dbReference>
<name>A0ABR2JVE6_9EUKA</name>
<feature type="compositionally biased region" description="Low complexity" evidence="1">
    <location>
        <begin position="654"/>
        <end position="674"/>
    </location>
</feature>
<feature type="compositionally biased region" description="Low complexity" evidence="1">
    <location>
        <begin position="587"/>
        <end position="597"/>
    </location>
</feature>
<feature type="region of interest" description="Disordered" evidence="1">
    <location>
        <begin position="651"/>
        <end position="715"/>
    </location>
</feature>
<feature type="region of interest" description="Disordered" evidence="1">
    <location>
        <begin position="1"/>
        <end position="48"/>
    </location>
</feature>
<feature type="region of interest" description="Disordered" evidence="1">
    <location>
        <begin position="265"/>
        <end position="312"/>
    </location>
</feature>
<feature type="compositionally biased region" description="Low complexity" evidence="1">
    <location>
        <begin position="273"/>
        <end position="286"/>
    </location>
</feature>
<evidence type="ECO:0000256" key="1">
    <source>
        <dbReference type="SAM" id="MobiDB-lite"/>
    </source>
</evidence>
<organism evidence="2 3">
    <name type="scientific">Tritrichomonas musculus</name>
    <dbReference type="NCBI Taxonomy" id="1915356"/>
    <lineage>
        <taxon>Eukaryota</taxon>
        <taxon>Metamonada</taxon>
        <taxon>Parabasalia</taxon>
        <taxon>Tritrichomonadida</taxon>
        <taxon>Tritrichomonadidae</taxon>
        <taxon>Tritrichomonas</taxon>
    </lineage>
</organism>
<evidence type="ECO:0008006" key="4">
    <source>
        <dbReference type="Google" id="ProtNLM"/>
    </source>
</evidence>
<feature type="compositionally biased region" description="Polar residues" evidence="1">
    <location>
        <begin position="598"/>
        <end position="615"/>
    </location>
</feature>
<gene>
    <name evidence="2" type="ORF">M9Y10_045431</name>
</gene>
<feature type="compositionally biased region" description="Pro residues" evidence="1">
    <location>
        <begin position="567"/>
        <end position="586"/>
    </location>
</feature>
<keyword evidence="3" id="KW-1185">Reference proteome</keyword>
<reference evidence="2 3" key="1">
    <citation type="submission" date="2024-04" db="EMBL/GenBank/DDBJ databases">
        <title>Tritrichomonas musculus Genome.</title>
        <authorList>
            <person name="Alves-Ferreira E."/>
            <person name="Grigg M."/>
            <person name="Lorenzi H."/>
            <person name="Galac M."/>
        </authorList>
    </citation>
    <scope>NUCLEOTIDE SEQUENCE [LARGE SCALE GENOMIC DNA]</scope>
    <source>
        <strain evidence="2 3">EAF2021</strain>
    </source>
</reference>
<comment type="caution">
    <text evidence="2">The sequence shown here is derived from an EMBL/GenBank/DDBJ whole genome shotgun (WGS) entry which is preliminary data.</text>
</comment>
<feature type="compositionally biased region" description="Basic and acidic residues" evidence="1">
    <location>
        <begin position="119"/>
        <end position="131"/>
    </location>
</feature>
<proteinExistence type="predicted"/>
<accession>A0ABR2JVE6</accession>
<feature type="region of interest" description="Disordered" evidence="1">
    <location>
        <begin position="117"/>
        <end position="162"/>
    </location>
</feature>
<dbReference type="Gene3D" id="1.10.10.10">
    <property type="entry name" value="Winged helix-like DNA-binding domain superfamily/Winged helix DNA-binding domain"/>
    <property type="match status" value="1"/>
</dbReference>
<sequence length="928" mass="107985">MYKQVGNIPNSNESDQIQNNGTHNYFPQGQYDEQSLTYPNPGSKINYSEHGNINKFRIDEYRSQPEAIINYQNPNGQFQDIEQFLTNNTKRDNQLNENLNQHPFDYGNDQVQNIFVTQQDDRRKNTERRENINSFRSPKKHNKRQHSRDNEFTKPPELPKYAGYHRKNSIQGIIPIDNENINEQNINENDQNYPKNGVQDIQSDPNIQATAHPSYQYQQQIDINDQQDYTDPTYIHQQIQPDAQLDYRAPHTNQYETQYQPLYSDSYPKLSVQPSTQINSNNQQSQRYSDPQQPITSLQSQQPPITQNQNHYQPLDYRDQTNRLASSYQPSQYNTIQASNVVQPSSQCSQPPPPSQQQVYSQSLPPPTQYYAQSQYQNPGFLSRPKFNADPQSKVINLDIAQIKKFCSRLIISNNGIQLMSMDFPDVSLPDDSYNTLPSRTSSGNIQSVSPPPTQQIVQQQQPQDQQLKTQIPQNPYQNTPYQIQQQPQFPDQTPLTATPIPLQPSIQSQQTDYYNYHQPYQQESAQVYTQESASPLQSQIYPQPTFQQNYQTQEFAPKTSNVYSQTPPPSLPPPQQQPQQPPPLPIISQTQQQQQPNYYNEQANSYPPVKQQTRNSEEEQEQEEEEANEYESDDNQYENQHHKYRHSIDLQRNDSNNNIENNNKDNTNTNTNDNVEKNDETNAVNIVKTVKEKRRPGRPRKIGNDTDIEPPRVHKKKKLKQIEEEYQLDESLGSFIRKGKGVFLVPNGFDDFLNDKSIIINPCKVGFQPKNYWEQYDKDVTFGELVQSYFSVNDKNSKFIFKLYDMLLLTSNYENLRQIVGFNWVSDFVFSISRMSASAMLNLSITHLNTSFLKTLIECGFCEVTHENFAMAHLESFPEINEKEVKLYFHQDFRFSKREMNSDELDSLEVPIISKKGRPRTKYPGRS</sequence>
<feature type="compositionally biased region" description="Polar residues" evidence="1">
    <location>
        <begin position="7"/>
        <end position="48"/>
    </location>
</feature>
<feature type="compositionally biased region" description="Acidic residues" evidence="1">
    <location>
        <begin position="619"/>
        <end position="637"/>
    </location>
</feature>
<dbReference type="InterPro" id="IPR036388">
    <property type="entry name" value="WH-like_DNA-bd_sf"/>
</dbReference>
<feature type="compositionally biased region" description="Polar residues" evidence="1">
    <location>
        <begin position="433"/>
        <end position="446"/>
    </location>
</feature>
<feature type="compositionally biased region" description="Polar residues" evidence="1">
    <location>
        <begin position="287"/>
        <end position="312"/>
    </location>
</feature>
<feature type="region of interest" description="Disordered" evidence="1">
    <location>
        <begin position="433"/>
        <end position="503"/>
    </location>
</feature>
<feature type="compositionally biased region" description="Basic residues" evidence="1">
    <location>
        <begin position="692"/>
        <end position="702"/>
    </location>
</feature>
<evidence type="ECO:0000313" key="3">
    <source>
        <dbReference type="Proteomes" id="UP001470230"/>
    </source>
</evidence>